<proteinExistence type="predicted"/>
<gene>
    <name evidence="1" type="ORF">OU682_07010</name>
</gene>
<keyword evidence="2" id="KW-1185">Reference proteome</keyword>
<name>A0ABT4J2N7_9RHOB</name>
<sequence length="130" mass="13957">MATLTQNQPLALEYKNVSQLKFEFAALTKTPGYSYSAGGELQYSTVPVCAWCGTKAGNWGLSWNKTQDALTLDFGKIMKQVYVVFYPTHGTSTMTLVQDAPAPAPVPLPAAGSLLGAALLGAMIWKKLAR</sequence>
<accession>A0ABT4J2N7</accession>
<evidence type="ECO:0008006" key="3">
    <source>
        <dbReference type="Google" id="ProtNLM"/>
    </source>
</evidence>
<evidence type="ECO:0000313" key="1">
    <source>
        <dbReference type="EMBL" id="MCZ0961365.1"/>
    </source>
</evidence>
<protein>
    <recommendedName>
        <fullName evidence="3">VPLPA-CTERM sorting domain-containing protein</fullName>
    </recommendedName>
</protein>
<dbReference type="RefSeq" id="WP_268941361.1">
    <property type="nucleotide sequence ID" value="NZ_JAPTYD010000006.1"/>
</dbReference>
<reference evidence="1" key="1">
    <citation type="submission" date="2022-12" db="EMBL/GenBank/DDBJ databases">
        <title>Paracoccus sp. EF6 isolated from a lake water.</title>
        <authorList>
            <person name="Liu H."/>
        </authorList>
    </citation>
    <scope>NUCLEOTIDE SEQUENCE</scope>
    <source>
        <strain evidence="1">EF6</strain>
    </source>
</reference>
<organism evidence="1 2">
    <name type="scientific">Paracoccus benzoatiresistens</name>
    <dbReference type="NCBI Taxonomy" id="2997341"/>
    <lineage>
        <taxon>Bacteria</taxon>
        <taxon>Pseudomonadati</taxon>
        <taxon>Pseudomonadota</taxon>
        <taxon>Alphaproteobacteria</taxon>
        <taxon>Rhodobacterales</taxon>
        <taxon>Paracoccaceae</taxon>
        <taxon>Paracoccus</taxon>
    </lineage>
</organism>
<comment type="caution">
    <text evidence="1">The sequence shown here is derived from an EMBL/GenBank/DDBJ whole genome shotgun (WGS) entry which is preliminary data.</text>
</comment>
<dbReference type="Proteomes" id="UP001149822">
    <property type="component" value="Unassembled WGS sequence"/>
</dbReference>
<evidence type="ECO:0000313" key="2">
    <source>
        <dbReference type="Proteomes" id="UP001149822"/>
    </source>
</evidence>
<dbReference type="EMBL" id="JAPTYD010000006">
    <property type="protein sequence ID" value="MCZ0961365.1"/>
    <property type="molecule type" value="Genomic_DNA"/>
</dbReference>